<protein>
    <recommendedName>
        <fullName evidence="3">Hemerythrin-like domain-containing protein</fullName>
    </recommendedName>
</protein>
<accession>A0A8B6X2N8</accession>
<dbReference type="OrthoDB" id="5654170at2"/>
<evidence type="ECO:0000313" key="1">
    <source>
        <dbReference type="Proteomes" id="UP000675920"/>
    </source>
</evidence>
<dbReference type="AlphaFoldDB" id="A0A8B6X2N8"/>
<proteinExistence type="predicted"/>
<reference evidence="2" key="1">
    <citation type="submission" date="2025-08" db="UniProtKB">
        <authorList>
            <consortium name="RefSeq"/>
        </authorList>
    </citation>
    <scope>IDENTIFICATION</scope>
</reference>
<name>A0A8B6X2N8_9BURK</name>
<dbReference type="Proteomes" id="UP000675920">
    <property type="component" value="Unplaced"/>
</dbReference>
<dbReference type="RefSeq" id="WP_028310547.1">
    <property type="nucleotide sequence ID" value="NZ_AXWS01000007.1"/>
</dbReference>
<sequence>MTRPAQTDIYRFIHKAIRLMLADTLCALARLDCDDEAERDVVHAQLDEALDLCESHVAHENEFIHAAIDAVRPGAVAQTADDHVDHLAGIGALRAQAALARGRRGAEAREATLALYRRFAVFAGENFEHMAHEESHNTDVLHACFDPHEIRAIEARIHAAIPPGEMAATLRWMIPALTPQERLEMFGGMRAGMPAPVFDGVLAIARRHLPASGWDKLARGLGLAQHEGLVDVA</sequence>
<organism evidence="1 2">
    <name type="scientific">Derxia gummosa DSM 723</name>
    <dbReference type="NCBI Taxonomy" id="1121388"/>
    <lineage>
        <taxon>Bacteria</taxon>
        <taxon>Pseudomonadati</taxon>
        <taxon>Pseudomonadota</taxon>
        <taxon>Betaproteobacteria</taxon>
        <taxon>Burkholderiales</taxon>
        <taxon>Alcaligenaceae</taxon>
        <taxon>Derxia</taxon>
    </lineage>
</organism>
<keyword evidence="1" id="KW-1185">Reference proteome</keyword>
<evidence type="ECO:0000313" key="2">
    <source>
        <dbReference type="RefSeq" id="WP_028310547.1"/>
    </source>
</evidence>
<dbReference type="Gene3D" id="1.20.120.520">
    <property type="entry name" value="nmb1532 protein domain like"/>
    <property type="match status" value="1"/>
</dbReference>
<evidence type="ECO:0008006" key="3">
    <source>
        <dbReference type="Google" id="ProtNLM"/>
    </source>
</evidence>